<name>J4GXU9_9APHY</name>
<protein>
    <recommendedName>
        <fullName evidence="4">G-protein coupled receptors family 1 profile domain-containing protein</fullName>
    </recommendedName>
</protein>
<dbReference type="GeneID" id="24101655"/>
<keyword evidence="1" id="KW-0472">Membrane</keyword>
<keyword evidence="3" id="KW-1185">Reference proteome</keyword>
<feature type="transmembrane region" description="Helical" evidence="1">
    <location>
        <begin position="169"/>
        <end position="198"/>
    </location>
</feature>
<feature type="transmembrane region" description="Helical" evidence="1">
    <location>
        <begin position="244"/>
        <end position="262"/>
    </location>
</feature>
<organism evidence="2 3">
    <name type="scientific">Fibroporia radiculosa</name>
    <dbReference type="NCBI Taxonomy" id="599839"/>
    <lineage>
        <taxon>Eukaryota</taxon>
        <taxon>Fungi</taxon>
        <taxon>Dikarya</taxon>
        <taxon>Basidiomycota</taxon>
        <taxon>Agaricomycotina</taxon>
        <taxon>Agaricomycetes</taxon>
        <taxon>Polyporales</taxon>
        <taxon>Fibroporiaceae</taxon>
        <taxon>Fibroporia</taxon>
    </lineage>
</organism>
<keyword evidence="1" id="KW-0812">Transmembrane</keyword>
<feature type="transmembrane region" description="Helical" evidence="1">
    <location>
        <begin position="91"/>
        <end position="117"/>
    </location>
</feature>
<dbReference type="OrthoDB" id="3346544at2759"/>
<evidence type="ECO:0008006" key="4">
    <source>
        <dbReference type="Google" id="ProtNLM"/>
    </source>
</evidence>
<dbReference type="Proteomes" id="UP000006352">
    <property type="component" value="Unassembled WGS sequence"/>
</dbReference>
<feature type="transmembrane region" description="Helical" evidence="1">
    <location>
        <begin position="210"/>
        <end position="232"/>
    </location>
</feature>
<keyword evidence="1" id="KW-1133">Transmembrane helix</keyword>
<dbReference type="RefSeq" id="XP_012176776.1">
    <property type="nucleotide sequence ID" value="XM_012321386.1"/>
</dbReference>
<dbReference type="InParanoid" id="J4GXU9"/>
<evidence type="ECO:0000313" key="2">
    <source>
        <dbReference type="EMBL" id="CCM06755.1"/>
    </source>
</evidence>
<dbReference type="SUPFAM" id="SSF81321">
    <property type="entry name" value="Family A G protein-coupled receptor-like"/>
    <property type="match status" value="1"/>
</dbReference>
<evidence type="ECO:0000313" key="3">
    <source>
        <dbReference type="Proteomes" id="UP000006352"/>
    </source>
</evidence>
<accession>J4GXU9</accession>
<dbReference type="EMBL" id="HE797488">
    <property type="protein sequence ID" value="CCM06755.1"/>
    <property type="molecule type" value="Genomic_DNA"/>
</dbReference>
<gene>
    <name evidence="2" type="ORF">FIBRA_09052</name>
</gene>
<evidence type="ECO:0000256" key="1">
    <source>
        <dbReference type="SAM" id="Phobius"/>
    </source>
</evidence>
<proteinExistence type="predicted"/>
<dbReference type="HOGENOM" id="CLU_044614_3_0_1"/>
<feature type="transmembrane region" description="Helical" evidence="1">
    <location>
        <begin position="12"/>
        <end position="39"/>
    </location>
</feature>
<sequence length="325" mass="36041">MGQISSLPLEEVLAIEALVEATLFGIFFVLSTASLYLLIRRSRMLIRSRPWPPLTAFIVATVLIFVSNTMVNGLVLTAREITYPEHSTGSSLYFSLAVAETGALLVTVIVNDVVMIYRLWIVWSYSKRAIVLPLCTLIGLTFCGVTVVYQESRYEYSLESGTTMSRLFVTNLIFVMWSVFTLCTNVYCTVMIAWRIWYIHSAIGGRRGSLMSVLAILVESAAIYTIWTIFFLIACKLYPDLQPLAYLLLSVVTGISFMLINVRVGMGWEEQAPPTFSTFVPAPAAVETHSELCVTRPMVAHAVGSNDSLGKPVPFMSSSVTVVHM</sequence>
<dbReference type="AlphaFoldDB" id="J4GXU9"/>
<feature type="transmembrane region" description="Helical" evidence="1">
    <location>
        <begin position="51"/>
        <end position="71"/>
    </location>
</feature>
<reference evidence="2 3" key="1">
    <citation type="journal article" date="2012" name="Appl. Environ. Microbiol.">
        <title>Short-read sequencing for genomic analysis of the brown rot fungus Fibroporia radiculosa.</title>
        <authorList>
            <person name="Tang J.D."/>
            <person name="Perkins A.D."/>
            <person name="Sonstegard T.S."/>
            <person name="Schroeder S.G."/>
            <person name="Burgess S.C."/>
            <person name="Diehl S.V."/>
        </authorList>
    </citation>
    <scope>NUCLEOTIDE SEQUENCE [LARGE SCALE GENOMIC DNA]</scope>
    <source>
        <strain evidence="2 3">TFFH 294</strain>
    </source>
</reference>
<feature type="transmembrane region" description="Helical" evidence="1">
    <location>
        <begin position="129"/>
        <end position="149"/>
    </location>
</feature>
<dbReference type="STRING" id="599839.J4GXU9"/>